<dbReference type="Gene3D" id="2.20.110.10">
    <property type="entry name" value="Histone H3 K4-specific methyltransferase SET7/9 N-terminal domain"/>
    <property type="match status" value="2"/>
</dbReference>
<keyword evidence="1" id="KW-0732">Signal</keyword>
<dbReference type="Pfam" id="PF07661">
    <property type="entry name" value="MORN_2"/>
    <property type="match status" value="3"/>
</dbReference>
<accession>A0A6J4GIN5</accession>
<dbReference type="Proteomes" id="UP000479938">
    <property type="component" value="Unassembled WGS sequence"/>
</dbReference>
<proteinExistence type="predicted"/>
<keyword evidence="3" id="KW-1185">Reference proteome</keyword>
<dbReference type="SUPFAM" id="SSF82185">
    <property type="entry name" value="Histone H3 K4-specific methyltransferase SET7/9 N-terminal domain"/>
    <property type="match status" value="3"/>
</dbReference>
<evidence type="ECO:0008006" key="4">
    <source>
        <dbReference type="Google" id="ProtNLM"/>
    </source>
</evidence>
<protein>
    <recommendedName>
        <fullName evidence="4">Antitoxin YwqK</fullName>
    </recommendedName>
</protein>
<name>A0A6J4GIN5_9FLAO</name>
<dbReference type="AlphaFoldDB" id="A0A6J4GIN5"/>
<feature type="chain" id="PRO_5027114097" description="Antitoxin YwqK" evidence="1">
    <location>
        <begin position="29"/>
        <end position="835"/>
    </location>
</feature>
<evidence type="ECO:0000256" key="1">
    <source>
        <dbReference type="SAM" id="SignalP"/>
    </source>
</evidence>
<gene>
    <name evidence="2" type="ORF">FLA105534_01900</name>
</gene>
<sequence>MKFLSNMTTKIFNIILILTTSFSFSQNADRIYYDKDWKETTKENASFYRIIPSKKIGNLFLMQDFYSNNTPQFQGYALQSDENSYVGDIVWYDENGFDTAVYQYYNNTDVPVLTYYYPNGKKRKTIEYKKGRKSGFSIVYHQDGTVLMKGKYLDGKPVEGDFEEVRNWDDYRNNKSEEETYKEQTEVMIETAPVMVEDYQSGTPKKVIKNLVKKKIFWINSKQLAQEIWYDIEYGQMHPFKQVNYDKTGKVLQTINQNDFEQYGSDISNGTFYDYYLQNKFAVGLKSKTTYKQRIKSGEEIRYFPNGKIQELTKYLNGEKVGDEIVYDKNETLVIKRVYKNGAPFEGNFDENFSGSLLVNANYVKGVIDGEAIAKKQENDSIVAKGIYKNGKPYNGTFIIESGKDRHELIHVIDFKKNGLQKVFSYNIDNVLETYTCVNDVKNGETVFYENGEVTGKLEYKNDLPFEGKLVEAENATIYKNGAIAEEIFYRSKYERTDENNILRSKYYTNGKLTKIVNRSFTIADKVQDSYEGIYKDEKPYSGYFATDFHEFNHVNYYENGSIKYQYSNDYLENLEKYQHPYYDIKSTYKDGKIVDGVEYIKLDRQFISKYWKNGTLQSFDVDLFAMHYFNRFHFELKNNGIEITELKKEQKGRITIEKNGNKYTSQLIIDDKVVMSSTSIDLENEMPEQTGSIVYYESNQIIKAKILNSNETDDEGRRASEMFYAIFASTANSAKTIEENFNSIAQDFSISKNIEAMFGKGDNADVLTGLRFNESKKPEIGILLLKNNNKSYNLKSFFDGKVVEEKKNIDIKNIREEVKKMNAILEKKMNENFK</sequence>
<dbReference type="InterPro" id="IPR011652">
    <property type="entry name" value="MORN_2"/>
</dbReference>
<feature type="signal peptide" evidence="1">
    <location>
        <begin position="1"/>
        <end position="28"/>
    </location>
</feature>
<organism evidence="2 3">
    <name type="scientific">Flavobacterium bizetiae</name>
    <dbReference type="NCBI Taxonomy" id="2704140"/>
    <lineage>
        <taxon>Bacteria</taxon>
        <taxon>Pseudomonadati</taxon>
        <taxon>Bacteroidota</taxon>
        <taxon>Flavobacteriia</taxon>
        <taxon>Flavobacteriales</taxon>
        <taxon>Flavobacteriaceae</taxon>
        <taxon>Flavobacterium</taxon>
    </lineage>
</organism>
<dbReference type="EMBL" id="CADCSU010000078">
    <property type="protein sequence ID" value="CAA9197939.1"/>
    <property type="molecule type" value="Genomic_DNA"/>
</dbReference>
<evidence type="ECO:0000313" key="2">
    <source>
        <dbReference type="EMBL" id="CAA9197939.1"/>
    </source>
</evidence>
<evidence type="ECO:0000313" key="3">
    <source>
        <dbReference type="Proteomes" id="UP000479938"/>
    </source>
</evidence>
<reference evidence="2 3" key="1">
    <citation type="submission" date="2020-02" db="EMBL/GenBank/DDBJ databases">
        <authorList>
            <person name="Criscuolo A."/>
        </authorList>
    </citation>
    <scope>NUCLEOTIDE SEQUENCE [LARGE SCALE GENOMIC DNA]</scope>
    <source>
        <strain evidence="2">CIP105534</strain>
    </source>
</reference>